<dbReference type="RefSeq" id="XP_006681147.1">
    <property type="nucleotide sequence ID" value="XM_006681084.1"/>
</dbReference>
<feature type="compositionally biased region" description="Low complexity" evidence="1">
    <location>
        <begin position="150"/>
        <end position="160"/>
    </location>
</feature>
<evidence type="ECO:0000313" key="4">
    <source>
        <dbReference type="Proteomes" id="UP000007241"/>
    </source>
</evidence>
<dbReference type="GeneID" id="18240867"/>
<dbReference type="Proteomes" id="UP000007241">
    <property type="component" value="Unassembled WGS sequence"/>
</dbReference>
<evidence type="ECO:0000256" key="1">
    <source>
        <dbReference type="SAM" id="MobiDB-lite"/>
    </source>
</evidence>
<proteinExistence type="predicted"/>
<feature type="compositionally biased region" description="Polar residues" evidence="1">
    <location>
        <begin position="78"/>
        <end position="95"/>
    </location>
</feature>
<dbReference type="InParanoid" id="F4P934"/>
<dbReference type="HOGENOM" id="CLU_424496_0_0_1"/>
<dbReference type="AlphaFoldDB" id="F4P934"/>
<protein>
    <submittedName>
        <fullName evidence="3">Uncharacterized protein</fullName>
    </submittedName>
</protein>
<sequence length="645" mass="69362">MQTTEPANGIPAKVFRTTPPTAALPPRPVQLESLSESNTEHPVPILSQQHNMAGLSGTRQQKIQNDRRFEAHEKLHSQALSTQNKLDRQPNPTSKSAVELAYHHDGLASSKHTTMNMRDASRDFHGSDMMAPNSPLSGFQSERLAQPHPSQSSLSVSDLSTPYESQRPCIGVSRQGASHIMPPFSSNQRPVPSFMLSTYHDHPNHSTLHATAMNDPNQYGDAGYLQRSAIPNSIRRPSVGSHMQSEYSTMMVNRPRHNAKAPLKILSNDDDNNPSHKTGITHMNSDATLASTASLSKHPIYSDAFINGGLDGILSQSKPQARRYCYGMCSWMGCVASIIAFFVLVIVIGALAFVYTPRPLTIKAIGASQSIPGSVTYLNLNNDTTPAMAMKAGDLNFVTKLGLGLTIQVESSNIFNLVFESVELSGSLISLVDGSTLPTSSLFNMTGSVAGASVPQGSSTFNMPIFFYWSINAPLNSSEPFTSALAKYCSLPPPSSTSSLLSGADTIDGPQNSDSIVASKSNTLQVNYTLVMHKKILFWNYAPGISSQILQIPCPSQFGDFLMTVQSVTSRNNSTATNPPRTTSTTVNPPPAMPTTVNLPPTIPIIVNPPPAPSTTVNLPPVIVTFTSRPTSVAMVTSLATIMDS</sequence>
<feature type="region of interest" description="Disordered" evidence="1">
    <location>
        <begin position="1"/>
        <end position="27"/>
    </location>
</feature>
<accession>F4P934</accession>
<keyword evidence="2" id="KW-0812">Transmembrane</keyword>
<evidence type="ECO:0000256" key="2">
    <source>
        <dbReference type="SAM" id="Phobius"/>
    </source>
</evidence>
<keyword evidence="2" id="KW-1133">Transmembrane helix</keyword>
<feature type="transmembrane region" description="Helical" evidence="2">
    <location>
        <begin position="330"/>
        <end position="355"/>
    </location>
</feature>
<gene>
    <name evidence="3" type="ORF">BATDEDRAFT_35752</name>
</gene>
<dbReference type="EMBL" id="GL882889">
    <property type="protein sequence ID" value="EGF78110.1"/>
    <property type="molecule type" value="Genomic_DNA"/>
</dbReference>
<reference evidence="3 4" key="1">
    <citation type="submission" date="2009-12" db="EMBL/GenBank/DDBJ databases">
        <title>The draft genome of Batrachochytrium dendrobatidis.</title>
        <authorList>
            <consortium name="US DOE Joint Genome Institute (JGI-PGF)"/>
            <person name="Kuo A."/>
            <person name="Salamov A."/>
            <person name="Schmutz J."/>
            <person name="Lucas S."/>
            <person name="Pitluck S."/>
            <person name="Rosenblum E."/>
            <person name="Stajich J."/>
            <person name="Eisen M."/>
            <person name="Grigoriev I.V."/>
        </authorList>
    </citation>
    <scope>NUCLEOTIDE SEQUENCE [LARGE SCALE GENOMIC DNA]</scope>
    <source>
        <strain evidence="4">JAM81 / FGSC 10211</strain>
    </source>
</reference>
<feature type="region of interest" description="Disordered" evidence="1">
    <location>
        <begin position="74"/>
        <end position="95"/>
    </location>
</feature>
<organism evidence="3 4">
    <name type="scientific">Batrachochytrium dendrobatidis (strain JAM81 / FGSC 10211)</name>
    <name type="common">Frog chytrid fungus</name>
    <dbReference type="NCBI Taxonomy" id="684364"/>
    <lineage>
        <taxon>Eukaryota</taxon>
        <taxon>Fungi</taxon>
        <taxon>Fungi incertae sedis</taxon>
        <taxon>Chytridiomycota</taxon>
        <taxon>Chytridiomycota incertae sedis</taxon>
        <taxon>Chytridiomycetes</taxon>
        <taxon>Rhizophydiales</taxon>
        <taxon>Rhizophydiales incertae sedis</taxon>
        <taxon>Batrachochytrium</taxon>
    </lineage>
</organism>
<keyword evidence="2" id="KW-0472">Membrane</keyword>
<evidence type="ECO:0000313" key="3">
    <source>
        <dbReference type="EMBL" id="EGF78110.1"/>
    </source>
</evidence>
<name>F4P934_BATDJ</name>
<feature type="region of interest" description="Disordered" evidence="1">
    <location>
        <begin position="571"/>
        <end position="593"/>
    </location>
</feature>
<keyword evidence="4" id="KW-1185">Reference proteome</keyword>
<feature type="compositionally biased region" description="Low complexity" evidence="1">
    <location>
        <begin position="571"/>
        <end position="587"/>
    </location>
</feature>
<feature type="region of interest" description="Disordered" evidence="1">
    <location>
        <begin position="122"/>
        <end position="162"/>
    </location>
</feature>